<reference evidence="7 8" key="1">
    <citation type="submission" date="2015-05" db="EMBL/GenBank/DDBJ databases">
        <authorList>
            <person name="Tang B."/>
            <person name="Yu Y."/>
        </authorList>
    </citation>
    <scope>NUCLEOTIDE SEQUENCE [LARGE SCALE GENOMIC DNA]</scope>
    <source>
        <strain evidence="7 8">DSM 7029</strain>
    </source>
</reference>
<dbReference type="InterPro" id="IPR000160">
    <property type="entry name" value="GGDEF_dom"/>
</dbReference>
<keyword evidence="4" id="KW-0812">Transmembrane</keyword>
<evidence type="ECO:0000313" key="8">
    <source>
        <dbReference type="Proteomes" id="UP000035352"/>
    </source>
</evidence>
<keyword evidence="4" id="KW-1133">Transmembrane helix</keyword>
<dbReference type="FunFam" id="3.30.70.270:FF:000001">
    <property type="entry name" value="Diguanylate cyclase domain protein"/>
    <property type="match status" value="1"/>
</dbReference>
<dbReference type="Proteomes" id="UP000035352">
    <property type="component" value="Chromosome"/>
</dbReference>
<dbReference type="GO" id="GO:0007165">
    <property type="term" value="P:signal transduction"/>
    <property type="evidence" value="ECO:0007669"/>
    <property type="project" value="InterPro"/>
</dbReference>
<dbReference type="SUPFAM" id="SSF55073">
    <property type="entry name" value="Nucleotide cyclase"/>
    <property type="match status" value="1"/>
</dbReference>
<keyword evidence="4" id="KW-0472">Membrane</keyword>
<keyword evidence="3" id="KW-0175">Coiled coil</keyword>
<dbReference type="EC" id="2.7.7.65" evidence="1"/>
<dbReference type="PROSITE" id="PS50887">
    <property type="entry name" value="GGDEF"/>
    <property type="match status" value="1"/>
</dbReference>
<dbReference type="InterPro" id="IPR029787">
    <property type="entry name" value="Nucleotide_cyclase"/>
</dbReference>
<organism evidence="7 8">
    <name type="scientific">Caldimonas brevitalea</name>
    <dbReference type="NCBI Taxonomy" id="413882"/>
    <lineage>
        <taxon>Bacteria</taxon>
        <taxon>Pseudomonadati</taxon>
        <taxon>Pseudomonadota</taxon>
        <taxon>Betaproteobacteria</taxon>
        <taxon>Burkholderiales</taxon>
        <taxon>Sphaerotilaceae</taxon>
        <taxon>Caldimonas</taxon>
    </lineage>
</organism>
<accession>A0A0G3BIE5</accession>
<dbReference type="Gene3D" id="3.30.70.270">
    <property type="match status" value="1"/>
</dbReference>
<dbReference type="EMBL" id="CP011371">
    <property type="protein sequence ID" value="AKJ29137.1"/>
    <property type="molecule type" value="Genomic_DNA"/>
</dbReference>
<dbReference type="KEGG" id="pbh:AAW51_2446"/>
<evidence type="ECO:0000256" key="3">
    <source>
        <dbReference type="SAM" id="Coils"/>
    </source>
</evidence>
<dbReference type="PATRIC" id="fig|413882.6.peg.2558"/>
<feature type="domain" description="HAMP" evidence="5">
    <location>
        <begin position="169"/>
        <end position="225"/>
    </location>
</feature>
<dbReference type="STRING" id="413882.AAW51_2446"/>
<protein>
    <recommendedName>
        <fullName evidence="1">diguanylate cyclase</fullName>
        <ecNumber evidence="1">2.7.7.65</ecNumber>
    </recommendedName>
</protein>
<dbReference type="AlphaFoldDB" id="A0A0G3BIE5"/>
<sequence length="427" mass="47782">MGRRVALATIGFCLVFTVLAVALRTAWAWQASVAAMRQELAQVDQVFNRTLAKAIWEMDRDALYTHLASAGQVTSVGRVTLKIRQANRSGEMLEHRQPGWSHSPRMPSLLRTLSYEPYAGAKEDVGELTLEGDERVLLERLRDEVASIVITQLIQSVLLAGLIMWMFNRSVTVHVQHIARHLAALSPETLDDRLVLARRPSRPDELSKLEAGVNDLQGSLRDYLARQRRDERELAAHRDRLAELVHDRTRELEEANARLQTLSRSDPLTSLPNRRHFDELKDVEMRRSHRSGQPLSLLLCDVDFFKRYNDAYGHACGDRCLQAVAQVLRESFVRAGELPARIGGEEFAVLLPGVDLAGALRLGERLCKAVEARAIPHKASEVAPHVSLSVGVAQFDAVTMERFDALLQQADEALYRAKSGGRNRVAS</sequence>
<evidence type="ECO:0000313" key="7">
    <source>
        <dbReference type="EMBL" id="AKJ29137.1"/>
    </source>
</evidence>
<evidence type="ECO:0000256" key="2">
    <source>
        <dbReference type="ARBA" id="ARBA00034247"/>
    </source>
</evidence>
<comment type="catalytic activity">
    <reaction evidence="2">
        <text>2 GTP = 3',3'-c-di-GMP + 2 diphosphate</text>
        <dbReference type="Rhea" id="RHEA:24898"/>
        <dbReference type="ChEBI" id="CHEBI:33019"/>
        <dbReference type="ChEBI" id="CHEBI:37565"/>
        <dbReference type="ChEBI" id="CHEBI:58805"/>
        <dbReference type="EC" id="2.7.7.65"/>
    </reaction>
</comment>
<dbReference type="NCBIfam" id="TIGR00254">
    <property type="entry name" value="GGDEF"/>
    <property type="match status" value="1"/>
</dbReference>
<dbReference type="Pfam" id="PF00990">
    <property type="entry name" value="GGDEF"/>
    <property type="match status" value="1"/>
</dbReference>
<feature type="transmembrane region" description="Helical" evidence="4">
    <location>
        <begin position="145"/>
        <end position="167"/>
    </location>
</feature>
<dbReference type="GO" id="GO:1902201">
    <property type="term" value="P:negative regulation of bacterial-type flagellum-dependent cell motility"/>
    <property type="evidence" value="ECO:0007669"/>
    <property type="project" value="TreeGrafter"/>
</dbReference>
<dbReference type="GO" id="GO:0052621">
    <property type="term" value="F:diguanylate cyclase activity"/>
    <property type="evidence" value="ECO:0007669"/>
    <property type="project" value="UniProtKB-EC"/>
</dbReference>
<dbReference type="PANTHER" id="PTHR45138:SF9">
    <property type="entry name" value="DIGUANYLATE CYCLASE DGCM-RELATED"/>
    <property type="match status" value="1"/>
</dbReference>
<evidence type="ECO:0000259" key="6">
    <source>
        <dbReference type="PROSITE" id="PS50887"/>
    </source>
</evidence>
<dbReference type="GO" id="GO:0043709">
    <property type="term" value="P:cell adhesion involved in single-species biofilm formation"/>
    <property type="evidence" value="ECO:0007669"/>
    <property type="project" value="TreeGrafter"/>
</dbReference>
<keyword evidence="8" id="KW-1185">Reference proteome</keyword>
<dbReference type="PROSITE" id="PS50885">
    <property type="entry name" value="HAMP"/>
    <property type="match status" value="1"/>
</dbReference>
<dbReference type="InterPro" id="IPR050469">
    <property type="entry name" value="Diguanylate_Cyclase"/>
</dbReference>
<dbReference type="InterPro" id="IPR003660">
    <property type="entry name" value="HAMP_dom"/>
</dbReference>
<evidence type="ECO:0000256" key="4">
    <source>
        <dbReference type="SAM" id="Phobius"/>
    </source>
</evidence>
<dbReference type="PANTHER" id="PTHR45138">
    <property type="entry name" value="REGULATORY COMPONENTS OF SENSORY TRANSDUCTION SYSTEM"/>
    <property type="match status" value="1"/>
</dbReference>
<evidence type="ECO:0000256" key="1">
    <source>
        <dbReference type="ARBA" id="ARBA00012528"/>
    </source>
</evidence>
<feature type="domain" description="GGDEF" evidence="6">
    <location>
        <begin position="293"/>
        <end position="427"/>
    </location>
</feature>
<evidence type="ECO:0000259" key="5">
    <source>
        <dbReference type="PROSITE" id="PS50885"/>
    </source>
</evidence>
<feature type="coiled-coil region" evidence="3">
    <location>
        <begin position="238"/>
        <end position="265"/>
    </location>
</feature>
<gene>
    <name evidence="7" type="ORF">AAW51_2446</name>
</gene>
<proteinExistence type="predicted"/>
<dbReference type="CDD" id="cd01949">
    <property type="entry name" value="GGDEF"/>
    <property type="match status" value="1"/>
</dbReference>
<name>A0A0G3BIE5_9BURK</name>
<dbReference type="GO" id="GO:0005886">
    <property type="term" value="C:plasma membrane"/>
    <property type="evidence" value="ECO:0007669"/>
    <property type="project" value="TreeGrafter"/>
</dbReference>
<dbReference type="InterPro" id="IPR043128">
    <property type="entry name" value="Rev_trsase/Diguanyl_cyclase"/>
</dbReference>
<dbReference type="SMART" id="SM00267">
    <property type="entry name" value="GGDEF"/>
    <property type="match status" value="1"/>
</dbReference>